<gene>
    <name evidence="13" type="ORF">W97_05304</name>
</gene>
<evidence type="ECO:0000256" key="6">
    <source>
        <dbReference type="ARBA" id="ARBA00022438"/>
    </source>
</evidence>
<keyword evidence="7" id="KW-0479">Metal-binding</keyword>
<proteinExistence type="inferred from homology"/>
<evidence type="ECO:0000256" key="9">
    <source>
        <dbReference type="ARBA" id="ARBA00023049"/>
    </source>
</evidence>
<dbReference type="InterPro" id="IPR036005">
    <property type="entry name" value="Creatinase/aminopeptidase-like"/>
</dbReference>
<evidence type="ECO:0000256" key="8">
    <source>
        <dbReference type="ARBA" id="ARBA00022801"/>
    </source>
</evidence>
<evidence type="ECO:0000256" key="4">
    <source>
        <dbReference type="ARBA" id="ARBA00008766"/>
    </source>
</evidence>
<dbReference type="Pfam" id="PF05195">
    <property type="entry name" value="AMP_N"/>
    <property type="match status" value="1"/>
</dbReference>
<dbReference type="OrthoDB" id="10261878at2759"/>
<keyword evidence="14" id="KW-1185">Reference proteome</keyword>
<dbReference type="PANTHER" id="PTHR43226">
    <property type="entry name" value="XAA-PRO AMINOPEPTIDASE 3"/>
    <property type="match status" value="1"/>
</dbReference>
<evidence type="ECO:0000256" key="2">
    <source>
        <dbReference type="ARBA" id="ARBA00001936"/>
    </source>
</evidence>
<dbReference type="RefSeq" id="XP_007781378.1">
    <property type="nucleotide sequence ID" value="XM_007783188.1"/>
</dbReference>
<keyword evidence="9" id="KW-0482">Metalloprotease</keyword>
<dbReference type="InterPro" id="IPR000994">
    <property type="entry name" value="Pept_M24"/>
</dbReference>
<dbReference type="Gene3D" id="3.40.350.10">
    <property type="entry name" value="Creatinase/prolidase N-terminal domain"/>
    <property type="match status" value="1"/>
</dbReference>
<keyword evidence="10" id="KW-0464">Manganese</keyword>
<dbReference type="EC" id="3.4.11.9" evidence="5"/>
<name>R7YWN0_CONA1</name>
<evidence type="ECO:0000256" key="11">
    <source>
        <dbReference type="ARBA" id="ARBA00030849"/>
    </source>
</evidence>
<evidence type="ECO:0000313" key="13">
    <source>
        <dbReference type="EMBL" id="EON66061.1"/>
    </source>
</evidence>
<dbReference type="InterPro" id="IPR052433">
    <property type="entry name" value="X-Pro_dipept-like"/>
</dbReference>
<keyword evidence="8" id="KW-0378">Hydrolase</keyword>
<dbReference type="EMBL" id="JH767578">
    <property type="protein sequence ID" value="EON66061.1"/>
    <property type="molecule type" value="Genomic_DNA"/>
</dbReference>
<dbReference type="SMART" id="SM01011">
    <property type="entry name" value="AMP_N"/>
    <property type="match status" value="1"/>
</dbReference>
<evidence type="ECO:0000313" key="14">
    <source>
        <dbReference type="Proteomes" id="UP000016924"/>
    </source>
</evidence>
<dbReference type="Pfam" id="PF00557">
    <property type="entry name" value="Peptidase_M24"/>
    <property type="match status" value="1"/>
</dbReference>
<keyword evidence="6" id="KW-0031">Aminopeptidase</keyword>
<dbReference type="eggNOG" id="KOG2737">
    <property type="taxonomic scope" value="Eukaryota"/>
</dbReference>
<comment type="function">
    <text evidence="3">Catalyzes the removal of a penultimate prolyl residue from the N-termini of peptides.</text>
</comment>
<keyword evidence="6" id="KW-0645">Protease</keyword>
<dbReference type="SUPFAM" id="SSF55920">
    <property type="entry name" value="Creatinase/aminopeptidase"/>
    <property type="match status" value="1"/>
</dbReference>
<dbReference type="InterPro" id="IPR007865">
    <property type="entry name" value="Aminopep_P_N"/>
</dbReference>
<dbReference type="AlphaFoldDB" id="R7YWN0"/>
<dbReference type="PANTHER" id="PTHR43226:SF1">
    <property type="entry name" value="XAA-PRO DIPEPTIDASE"/>
    <property type="match status" value="1"/>
</dbReference>
<dbReference type="InterPro" id="IPR029149">
    <property type="entry name" value="Creatin/AminoP/Spt16_N"/>
</dbReference>
<evidence type="ECO:0000259" key="12">
    <source>
        <dbReference type="SMART" id="SM01011"/>
    </source>
</evidence>
<dbReference type="GO" id="GO:0006508">
    <property type="term" value="P:proteolysis"/>
    <property type="evidence" value="ECO:0007669"/>
    <property type="project" value="TreeGrafter"/>
</dbReference>
<dbReference type="GO" id="GO:0030145">
    <property type="term" value="F:manganese ion binding"/>
    <property type="evidence" value="ECO:0007669"/>
    <property type="project" value="InterPro"/>
</dbReference>
<dbReference type="OMA" id="DAHALFF"/>
<evidence type="ECO:0000256" key="10">
    <source>
        <dbReference type="ARBA" id="ARBA00023211"/>
    </source>
</evidence>
<dbReference type="HOGENOM" id="CLU_017266_1_2_1"/>
<dbReference type="GeneID" id="19902615"/>
<feature type="domain" description="Aminopeptidase P N-terminal" evidence="12">
    <location>
        <begin position="13"/>
        <end position="146"/>
    </location>
</feature>
<dbReference type="SUPFAM" id="SSF53092">
    <property type="entry name" value="Creatinase/prolidase N-terminal domain"/>
    <property type="match status" value="1"/>
</dbReference>
<sequence>MSELADDVLKGKYPAKAHVKKVVEYIKAHGGEASGVIYLEGQKTKMNEDNDQEAPFRQRRYFYYLTGCELPDCYFTYDIAADKSTLFIPPINPEEVVWSGLPMTTEEALEKYDVDAVLPSTEVNGYLASSETSKSTVFAIPGQVSDHITFLPFGETKFDSLKPAIEECRVRKTPYEIALIRAANTVSTAAHTAVMRAVSHATNERELEAIFLKTCIERGCRNQAYSSIVASGTSAATLHYVRNDQPLSGKLNLLLDAGAELECYASDITRTFPINGRFTQESREIYDIVLEMQRSCIEMLRAGVVWDDVHAHAHEIAIDGLIRLGILKGQREEIFEARTSVAFFPHGLGHYLGMDTHDTGGHANYQDKNPMFRYLRVRGEVPAGAVITVEPGIYFCRFIVEPYLEDEKHAKYIDREVLERYWEVGDNVLITEEGYENLTDTPKQVDEMERLIMG</sequence>
<evidence type="ECO:0000256" key="3">
    <source>
        <dbReference type="ARBA" id="ARBA00002443"/>
    </source>
</evidence>
<accession>R7YWN0</accession>
<evidence type="ECO:0000256" key="1">
    <source>
        <dbReference type="ARBA" id="ARBA00001424"/>
    </source>
</evidence>
<comment type="cofactor">
    <cofactor evidence="2">
        <name>Mn(2+)</name>
        <dbReference type="ChEBI" id="CHEBI:29035"/>
    </cofactor>
</comment>
<dbReference type="Gene3D" id="3.90.230.10">
    <property type="entry name" value="Creatinase/methionine aminopeptidase superfamily"/>
    <property type="match status" value="1"/>
</dbReference>
<dbReference type="GO" id="GO:0070006">
    <property type="term" value="F:metalloaminopeptidase activity"/>
    <property type="evidence" value="ECO:0007669"/>
    <property type="project" value="InterPro"/>
</dbReference>
<protein>
    <recommendedName>
        <fullName evidence="5">Xaa-Pro aminopeptidase</fullName>
        <ecNumber evidence="5">3.4.11.9</ecNumber>
    </recommendedName>
    <alternativeName>
        <fullName evidence="11">Aminoacylproline aminopeptidase</fullName>
    </alternativeName>
</protein>
<reference evidence="14" key="1">
    <citation type="submission" date="2012-06" db="EMBL/GenBank/DDBJ databases">
        <title>The genome sequence of Coniosporium apollinis CBS 100218.</title>
        <authorList>
            <consortium name="The Broad Institute Genome Sequencing Platform"/>
            <person name="Cuomo C."/>
            <person name="Gorbushina A."/>
            <person name="Noack S."/>
            <person name="Walker B."/>
            <person name="Young S.K."/>
            <person name="Zeng Q."/>
            <person name="Gargeya S."/>
            <person name="Fitzgerald M."/>
            <person name="Haas B."/>
            <person name="Abouelleil A."/>
            <person name="Alvarado L."/>
            <person name="Arachchi H.M."/>
            <person name="Berlin A.M."/>
            <person name="Chapman S.B."/>
            <person name="Goldberg J."/>
            <person name="Griggs A."/>
            <person name="Gujja S."/>
            <person name="Hansen M."/>
            <person name="Howarth C."/>
            <person name="Imamovic A."/>
            <person name="Larimer J."/>
            <person name="McCowan C."/>
            <person name="Montmayeur A."/>
            <person name="Murphy C."/>
            <person name="Neiman D."/>
            <person name="Pearson M."/>
            <person name="Priest M."/>
            <person name="Roberts A."/>
            <person name="Saif S."/>
            <person name="Shea T."/>
            <person name="Sisk P."/>
            <person name="Sykes S."/>
            <person name="Wortman J."/>
            <person name="Nusbaum C."/>
            <person name="Birren B."/>
        </authorList>
    </citation>
    <scope>NUCLEOTIDE SEQUENCE [LARGE SCALE GENOMIC DNA]</scope>
    <source>
        <strain evidence="14">CBS 100218</strain>
    </source>
</reference>
<dbReference type="Proteomes" id="UP000016924">
    <property type="component" value="Unassembled WGS sequence"/>
</dbReference>
<evidence type="ECO:0000256" key="7">
    <source>
        <dbReference type="ARBA" id="ARBA00022723"/>
    </source>
</evidence>
<comment type="catalytic activity">
    <reaction evidence="1">
        <text>Release of any N-terminal amino acid, including proline, that is linked to proline, even from a dipeptide or tripeptide.</text>
        <dbReference type="EC" id="3.4.11.9"/>
    </reaction>
</comment>
<evidence type="ECO:0000256" key="5">
    <source>
        <dbReference type="ARBA" id="ARBA00012574"/>
    </source>
</evidence>
<dbReference type="STRING" id="1168221.R7YWN0"/>
<dbReference type="CDD" id="cd01087">
    <property type="entry name" value="Prolidase"/>
    <property type="match status" value="1"/>
</dbReference>
<organism evidence="13 14">
    <name type="scientific">Coniosporium apollinis (strain CBS 100218)</name>
    <name type="common">Rock-inhabiting black yeast</name>
    <dbReference type="NCBI Taxonomy" id="1168221"/>
    <lineage>
        <taxon>Eukaryota</taxon>
        <taxon>Fungi</taxon>
        <taxon>Dikarya</taxon>
        <taxon>Ascomycota</taxon>
        <taxon>Pezizomycotina</taxon>
        <taxon>Dothideomycetes</taxon>
        <taxon>Dothideomycetes incertae sedis</taxon>
        <taxon>Coniosporium</taxon>
    </lineage>
</organism>
<comment type="similarity">
    <text evidence="4">Belongs to the peptidase M24B family.</text>
</comment>